<dbReference type="RefSeq" id="WP_011283386.1">
    <property type="nucleotide sequence ID" value="NC_007294.1"/>
</dbReference>
<organism evidence="1 2">
    <name type="scientific">Mycoplasmopsis synoviae (strain 53)</name>
    <name type="common">Mycoplasma synoviae</name>
    <dbReference type="NCBI Taxonomy" id="262723"/>
    <lineage>
        <taxon>Bacteria</taxon>
        <taxon>Bacillati</taxon>
        <taxon>Mycoplasmatota</taxon>
        <taxon>Mycoplasmoidales</taxon>
        <taxon>Metamycoplasmataceae</taxon>
        <taxon>Mycoplasmopsis</taxon>
    </lineage>
</organism>
<gene>
    <name evidence="1" type="ordered locus">MS53_0230</name>
</gene>
<protein>
    <submittedName>
        <fullName evidence="1">Putative phase-variable hemagglutinin</fullName>
    </submittedName>
</protein>
<dbReference type="STRING" id="262723.MS53_0230"/>
<sequence>MPKIVVPTYEPDTTDDNKAAHEEANKTKLEAWFTNSANWVGLEDQLTKRLGSDKFKNVKLTYKSITLTDFTADKSKGVTRWYPTVKFNVKANEGYTLDTNSAKEIDLVVRVLYNSAEANAANVFTHEGASSSAAPGNPTEPNNATVIKNVNVYLNYTDI</sequence>
<reference evidence="1 2" key="1">
    <citation type="journal article" date="2005" name="J. Bacteriol.">
        <title>Swine and poultry pathogens: the complete genome sequences of two strains of Mycoplasma hyopneumoniae and a strain of Mycoplasma synoviae.</title>
        <authorList>
            <person name="Vasconcelos A.T."/>
            <person name="Ferreira H.B."/>
            <person name="Bizarro C.V."/>
            <person name="Bonatto S.L."/>
            <person name="Carvalho M.O."/>
            <person name="Pinto P.M."/>
            <person name="Almeida D.F."/>
            <person name="Almeida L.G."/>
            <person name="Almeida R."/>
            <person name="Alves-Filho L."/>
            <person name="Assuncao E.N."/>
            <person name="Azevedo V.A."/>
            <person name="Bogo M.R."/>
            <person name="Brigido M.M."/>
            <person name="Brocchi M."/>
            <person name="Burity H.A."/>
            <person name="Camargo A.A."/>
            <person name="Camargo S.S."/>
            <person name="Carepo M.S."/>
            <person name="Carraro D.M."/>
            <person name="de Mattos Cascardo J.C."/>
            <person name="Castro L.A."/>
            <person name="Cavalcanti G."/>
            <person name="Chemale G."/>
            <person name="Collevatti R.G."/>
            <person name="Cunha C.W."/>
            <person name="Dallagiovanna B."/>
            <person name="Dambros B.P."/>
            <person name="Dellagostin O.A."/>
            <person name="Falcao C."/>
            <person name="Fantinatti-Garboggini F."/>
            <person name="Felipe M.S."/>
            <person name="Fiorentin L."/>
            <person name="Franco G.R."/>
            <person name="Freitas N.S."/>
            <person name="Frias D."/>
            <person name="Grangeiro T.B."/>
            <person name="Grisard E.C."/>
            <person name="Guimaraes C.T."/>
            <person name="Hungria M."/>
            <person name="Jardim S.N."/>
            <person name="Krieger M.A."/>
            <person name="Laurino J.P."/>
            <person name="Lima L.F."/>
            <person name="Lopes M.I."/>
            <person name="Loreto E.L."/>
            <person name="Madeira H.M."/>
            <person name="Manfio G.P."/>
            <person name="Maranhao A.Q."/>
            <person name="Martinkovics C.T."/>
            <person name="Medeiros S.R."/>
            <person name="Moreira M.A."/>
            <person name="Neiva M."/>
            <person name="Ramalho-Neto C.E."/>
            <person name="Nicolas M.F."/>
            <person name="Oliveira S.C."/>
            <person name="Paixao R.F."/>
            <person name="Pedrosa F.O."/>
            <person name="Pena S.D."/>
            <person name="Pereira M."/>
            <person name="Pereira-Ferrari L."/>
            <person name="Piffer I."/>
            <person name="Pinto L.S."/>
            <person name="Potrich D.P."/>
            <person name="Salim A.C."/>
            <person name="Santos F.R."/>
            <person name="Schmitt R."/>
            <person name="Schneider M.P."/>
            <person name="Schrank A."/>
            <person name="Schrank I.S."/>
            <person name="Schuck A.F."/>
            <person name="Seuanez H.N."/>
            <person name="Silva D.W."/>
            <person name="Silva R."/>
            <person name="Silva S.C."/>
            <person name="Soares C.M."/>
            <person name="Souza K.R."/>
            <person name="Souza R.C."/>
            <person name="Staats C.C."/>
            <person name="Steffens M.B."/>
            <person name="Teixeira S.M."/>
            <person name="Urmenyi T.P."/>
            <person name="Vainstein M.H."/>
            <person name="Zuccherato L.W."/>
            <person name="Simpson A.J."/>
            <person name="Zaha A."/>
        </authorList>
    </citation>
    <scope>NUCLEOTIDE SEQUENCE [LARGE SCALE GENOMIC DNA]</scope>
    <source>
        <strain evidence="1 2">53</strain>
    </source>
</reference>
<dbReference type="AlphaFoldDB" id="Q4A6H2"/>
<accession>Q4A6H2</accession>
<dbReference type="HOGENOM" id="CLU_108451_0_0_14"/>
<dbReference type="EMBL" id="AE017245">
    <property type="protein sequence ID" value="AAZ43649.1"/>
    <property type="molecule type" value="Genomic_DNA"/>
</dbReference>
<proteinExistence type="predicted"/>
<dbReference type="KEGG" id="msy:MS53_0230"/>
<evidence type="ECO:0000313" key="2">
    <source>
        <dbReference type="Proteomes" id="UP000000549"/>
    </source>
</evidence>
<evidence type="ECO:0000313" key="1">
    <source>
        <dbReference type="EMBL" id="AAZ43649.1"/>
    </source>
</evidence>
<dbReference type="Proteomes" id="UP000000549">
    <property type="component" value="Chromosome"/>
</dbReference>
<keyword evidence="2" id="KW-1185">Reference proteome</keyword>
<name>Q4A6H2_MYCS5</name>